<dbReference type="GO" id="GO:0005886">
    <property type="term" value="C:plasma membrane"/>
    <property type="evidence" value="ECO:0007669"/>
    <property type="project" value="InterPro"/>
</dbReference>
<dbReference type="EMBL" id="AQQZ01000001">
    <property type="protein sequence ID" value="KNG95085.1"/>
    <property type="molecule type" value="Genomic_DNA"/>
</dbReference>
<sequence length="234" mass="24894">MTDDRPYPEDPDWEGPEGDAARAGEYALGLLPEAERVAFEDRLRVEPNLRRLVAFWEERLVPLADDIPDVAVPPRVWAEVEATLFDARPQRGWWSRLGLVPALAVATLAAVALVVVMLGWPGGPEPRVVAELSGDSRAYVASVAVEDDLQALILVRTTPTPAAGRDHELWLIVGEAAPVSLGVLPRDTDARIVIDPNTAAILDGAILAVSDEPQGGSPTGAPTGEVLALAAVTL</sequence>
<dbReference type="OrthoDB" id="9816387at2"/>
<organism evidence="4 5">
    <name type="scientific">Pseudaestuariivita atlantica</name>
    <dbReference type="NCBI Taxonomy" id="1317121"/>
    <lineage>
        <taxon>Bacteria</taxon>
        <taxon>Pseudomonadati</taxon>
        <taxon>Pseudomonadota</taxon>
        <taxon>Alphaproteobacteria</taxon>
        <taxon>Rhodobacterales</taxon>
        <taxon>Paracoccaceae</taxon>
        <taxon>Pseudaestuariivita</taxon>
    </lineage>
</organism>
<evidence type="ECO:0000256" key="1">
    <source>
        <dbReference type="SAM" id="MobiDB-lite"/>
    </source>
</evidence>
<evidence type="ECO:0000313" key="4">
    <source>
        <dbReference type="EMBL" id="KNG95085.1"/>
    </source>
</evidence>
<keyword evidence="2" id="KW-1133">Transmembrane helix</keyword>
<dbReference type="STRING" id="1317121.ATO11_00030"/>
<protein>
    <recommendedName>
        <fullName evidence="3">Anti-sigma K factor RskA C-terminal domain-containing protein</fullName>
    </recommendedName>
</protein>
<gene>
    <name evidence="4" type="ORF">ATO11_00030</name>
</gene>
<proteinExistence type="predicted"/>
<comment type="caution">
    <text evidence="4">The sequence shown here is derived from an EMBL/GenBank/DDBJ whole genome shotgun (WGS) entry which is preliminary data.</text>
</comment>
<dbReference type="GO" id="GO:0016989">
    <property type="term" value="F:sigma factor antagonist activity"/>
    <property type="evidence" value="ECO:0007669"/>
    <property type="project" value="TreeGrafter"/>
</dbReference>
<name>A0A0L1JTL3_9RHOB</name>
<reference evidence="4 5" key="1">
    <citation type="journal article" date="2015" name="Int. J. Syst. Evol. Microbiol.">
        <title>Aestuariivita atlantica sp. nov., isolated from deep sea sediment of the Atlantic Ocean.</title>
        <authorList>
            <person name="Li G."/>
            <person name="Lai Q."/>
            <person name="Du Y."/>
            <person name="Liu X."/>
            <person name="Sun F."/>
            <person name="Shao Z."/>
        </authorList>
    </citation>
    <scope>NUCLEOTIDE SEQUENCE [LARGE SCALE GENOMIC DNA]</scope>
    <source>
        <strain evidence="4 5">22II-S11-z3</strain>
    </source>
</reference>
<dbReference type="AlphaFoldDB" id="A0A0L1JTL3"/>
<keyword evidence="5" id="KW-1185">Reference proteome</keyword>
<evidence type="ECO:0000313" key="5">
    <source>
        <dbReference type="Proteomes" id="UP000036938"/>
    </source>
</evidence>
<keyword evidence="2" id="KW-0812">Transmembrane</keyword>
<dbReference type="RefSeq" id="WP_050528796.1">
    <property type="nucleotide sequence ID" value="NZ_AQQZ01000001.1"/>
</dbReference>
<evidence type="ECO:0000259" key="3">
    <source>
        <dbReference type="Pfam" id="PF10099"/>
    </source>
</evidence>
<feature type="transmembrane region" description="Helical" evidence="2">
    <location>
        <begin position="97"/>
        <end position="120"/>
    </location>
</feature>
<accession>A0A0L1JTL3</accession>
<dbReference type="InterPro" id="IPR051474">
    <property type="entry name" value="Anti-sigma-K/W_factor"/>
</dbReference>
<dbReference type="PANTHER" id="PTHR37461:SF1">
    <property type="entry name" value="ANTI-SIGMA-K FACTOR RSKA"/>
    <property type="match status" value="1"/>
</dbReference>
<feature type="region of interest" description="Disordered" evidence="1">
    <location>
        <begin position="1"/>
        <end position="20"/>
    </location>
</feature>
<keyword evidence="2" id="KW-0472">Membrane</keyword>
<dbReference type="Proteomes" id="UP000036938">
    <property type="component" value="Unassembled WGS sequence"/>
</dbReference>
<dbReference type="PANTHER" id="PTHR37461">
    <property type="entry name" value="ANTI-SIGMA-K FACTOR RSKA"/>
    <property type="match status" value="1"/>
</dbReference>
<dbReference type="GO" id="GO:0006417">
    <property type="term" value="P:regulation of translation"/>
    <property type="evidence" value="ECO:0007669"/>
    <property type="project" value="TreeGrafter"/>
</dbReference>
<evidence type="ECO:0000256" key="2">
    <source>
        <dbReference type="SAM" id="Phobius"/>
    </source>
</evidence>
<dbReference type="InterPro" id="IPR018764">
    <property type="entry name" value="RskA_C"/>
</dbReference>
<feature type="domain" description="Anti-sigma K factor RskA C-terminal" evidence="3">
    <location>
        <begin position="107"/>
        <end position="226"/>
    </location>
</feature>
<dbReference type="Pfam" id="PF10099">
    <property type="entry name" value="RskA_C"/>
    <property type="match status" value="1"/>
</dbReference>